<keyword evidence="3" id="KW-0645">Protease</keyword>
<evidence type="ECO:0000313" key="3">
    <source>
        <dbReference type="EMBL" id="RKQ61097.1"/>
    </source>
</evidence>
<evidence type="ECO:0000256" key="1">
    <source>
        <dbReference type="ARBA" id="ARBA00004167"/>
    </source>
</evidence>
<dbReference type="SMART" id="SM00244">
    <property type="entry name" value="PHB"/>
    <property type="match status" value="1"/>
</dbReference>
<dbReference type="GO" id="GO:0008233">
    <property type="term" value="F:peptidase activity"/>
    <property type="evidence" value="ECO:0007669"/>
    <property type="project" value="UniProtKB-KW"/>
</dbReference>
<feature type="domain" description="Band 7" evidence="2">
    <location>
        <begin position="16"/>
        <end position="175"/>
    </location>
</feature>
<reference evidence="3 4" key="1">
    <citation type="submission" date="2018-10" db="EMBL/GenBank/DDBJ databases">
        <title>Genomic Encyclopedia of Type Strains, Phase IV (KMG-IV): sequencing the most valuable type-strain genomes for metagenomic binning, comparative biology and taxonomic classification.</title>
        <authorList>
            <person name="Goeker M."/>
        </authorList>
    </citation>
    <scope>NUCLEOTIDE SEQUENCE [LARGE SCALE GENOMIC DNA]</scope>
    <source>
        <strain evidence="3 4">DSM 3303</strain>
    </source>
</reference>
<evidence type="ECO:0000313" key="4">
    <source>
        <dbReference type="Proteomes" id="UP000279384"/>
    </source>
</evidence>
<dbReference type="Proteomes" id="UP000279384">
    <property type="component" value="Unassembled WGS sequence"/>
</dbReference>
<dbReference type="RefSeq" id="WP_170152099.1">
    <property type="nucleotide sequence ID" value="NZ_RBID01000011.1"/>
</dbReference>
<comment type="subcellular location">
    <subcellularLocation>
        <location evidence="1">Membrane</location>
        <topology evidence="1">Single-pass membrane protein</topology>
    </subcellularLocation>
</comment>
<dbReference type="PANTHER" id="PTHR43327">
    <property type="entry name" value="STOMATIN-LIKE PROTEIN 2, MITOCHONDRIAL"/>
    <property type="match status" value="1"/>
</dbReference>
<dbReference type="AlphaFoldDB" id="A0A495BIC4"/>
<organism evidence="3 4">
    <name type="scientific">Vogesella indigofera</name>
    <name type="common">Pseudomonas indigofera</name>
    <dbReference type="NCBI Taxonomy" id="45465"/>
    <lineage>
        <taxon>Bacteria</taxon>
        <taxon>Pseudomonadati</taxon>
        <taxon>Pseudomonadota</taxon>
        <taxon>Betaproteobacteria</taxon>
        <taxon>Neisseriales</taxon>
        <taxon>Chromobacteriaceae</taxon>
        <taxon>Vogesella</taxon>
    </lineage>
</organism>
<dbReference type="InterPro" id="IPR036013">
    <property type="entry name" value="Band_7/SPFH_dom_sf"/>
</dbReference>
<sequence>MAILILFGLVALIVIAGLRVIDQQTLAIVETFGKFSRVLTPGLNWIIPGVQRIACLMDLRVQELSAQVEVKTRDNMFVTLPVAIMVRVIPERAADAYYQLASPQEQVKTWVLNTLRSSTAAMTLMNMYEDRDELAQQMQASLAERMGTYGYEIVSVLIDQPTVSEEVQHAFNSVIASERKREAAVQEAEAKRILIVGEARAEAESQQLRAEGLARARTVLAASLTEAIAQAKGSGISENDIMYLLLETNRLDTVKYASEKGKLVLMDLRAPASQAGLQIPLD</sequence>
<dbReference type="SUPFAM" id="SSF117892">
    <property type="entry name" value="Band 7/SPFH domain"/>
    <property type="match status" value="1"/>
</dbReference>
<gene>
    <name evidence="3" type="ORF">C8E02_0864</name>
</gene>
<name>A0A495BIC4_VOGIN</name>
<dbReference type="GO" id="GO:0016020">
    <property type="term" value="C:membrane"/>
    <property type="evidence" value="ECO:0007669"/>
    <property type="project" value="UniProtKB-SubCell"/>
</dbReference>
<accession>A0A495BIC4</accession>
<dbReference type="GO" id="GO:0006508">
    <property type="term" value="P:proteolysis"/>
    <property type="evidence" value="ECO:0007669"/>
    <property type="project" value="UniProtKB-KW"/>
</dbReference>
<dbReference type="Gene3D" id="3.30.479.30">
    <property type="entry name" value="Band 7 domain"/>
    <property type="match status" value="1"/>
</dbReference>
<dbReference type="PANTHER" id="PTHR43327:SF10">
    <property type="entry name" value="STOMATIN-LIKE PROTEIN 2, MITOCHONDRIAL"/>
    <property type="match status" value="1"/>
</dbReference>
<dbReference type="InterPro" id="IPR001107">
    <property type="entry name" value="Band_7"/>
</dbReference>
<evidence type="ECO:0000259" key="2">
    <source>
        <dbReference type="SMART" id="SM00244"/>
    </source>
</evidence>
<keyword evidence="3" id="KW-0378">Hydrolase</keyword>
<proteinExistence type="predicted"/>
<protein>
    <submittedName>
        <fullName evidence="3">Regulator of protease activity HflC (Stomatin/prohibitin superfamily)</fullName>
    </submittedName>
</protein>
<comment type="caution">
    <text evidence="3">The sequence shown here is derived from an EMBL/GenBank/DDBJ whole genome shotgun (WGS) entry which is preliminary data.</text>
</comment>
<dbReference type="InterPro" id="IPR050710">
    <property type="entry name" value="Band7/mec-2_domain"/>
</dbReference>
<dbReference type="EMBL" id="RBID01000011">
    <property type="protein sequence ID" value="RKQ61097.1"/>
    <property type="molecule type" value="Genomic_DNA"/>
</dbReference>
<dbReference type="Pfam" id="PF01145">
    <property type="entry name" value="Band_7"/>
    <property type="match status" value="1"/>
</dbReference>